<dbReference type="EMBL" id="AODF01000007">
    <property type="protein sequence ID" value="EUJ33129.1"/>
    <property type="molecule type" value="Genomic_DNA"/>
</dbReference>
<dbReference type="RefSeq" id="WP_036096511.1">
    <property type="nucleotide sequence ID" value="NZ_AODF01000007.1"/>
</dbReference>
<dbReference type="Proteomes" id="UP000019249">
    <property type="component" value="Unassembled WGS sequence"/>
</dbReference>
<proteinExistence type="predicted"/>
<evidence type="ECO:0000313" key="1">
    <source>
        <dbReference type="EMBL" id="EUJ33129.1"/>
    </source>
</evidence>
<sequence>MHIDIENMSKLLNCLEESRQSYLSAVEYGRELPRDKILTFDEIVSTLRENLDSLKRGEEIYVLLDNLTYYETCAVFELVEIIDNETVVVRFRISPE</sequence>
<protein>
    <submittedName>
        <fullName evidence="1">Uncharacterized protein</fullName>
    </submittedName>
</protein>
<evidence type="ECO:0000313" key="2">
    <source>
        <dbReference type="Proteomes" id="UP000019249"/>
    </source>
</evidence>
<accession>A0ABP3B1V1</accession>
<organism evidence="1 2">
    <name type="scientific">Listeria floridensis FSL S10-1187</name>
    <dbReference type="NCBI Taxonomy" id="1265817"/>
    <lineage>
        <taxon>Bacteria</taxon>
        <taxon>Bacillati</taxon>
        <taxon>Bacillota</taxon>
        <taxon>Bacilli</taxon>
        <taxon>Bacillales</taxon>
        <taxon>Listeriaceae</taxon>
        <taxon>Listeria</taxon>
    </lineage>
</organism>
<reference evidence="1 2" key="1">
    <citation type="journal article" date="2014" name="Int. J. Syst. Evol. Microbiol.">
        <title>Listeria floridensis sp. nov., Listeria aquatica sp. nov., Listeria cornellensis sp. nov., Listeria riparia sp. nov. and Listeria grandensis sp. nov., from agricultural and natural environments.</title>
        <authorList>
            <person name="den Bakker H.C."/>
            <person name="Warchocki S."/>
            <person name="Wright E.M."/>
            <person name="Allred A.F."/>
            <person name="Ahlstrom C."/>
            <person name="Manuel C.S."/>
            <person name="Stasiewicz M.J."/>
            <person name="Burrell A."/>
            <person name="Roof S."/>
            <person name="Strawn L."/>
            <person name="Fortes E.D."/>
            <person name="Nightingale K.K."/>
            <person name="Kephart D."/>
            <person name="Wiedmann M."/>
        </authorList>
    </citation>
    <scope>NUCLEOTIDE SEQUENCE [LARGE SCALE GENOMIC DNA]</scope>
    <source>
        <strain evidence="1 2">FSL S10-1187</strain>
    </source>
</reference>
<comment type="caution">
    <text evidence="1">The sequence shown here is derived from an EMBL/GenBank/DDBJ whole genome shotgun (WGS) entry which is preliminary data.</text>
</comment>
<gene>
    <name evidence="1" type="ORF">MFLO_04280</name>
</gene>
<keyword evidence="2" id="KW-1185">Reference proteome</keyword>
<name>A0ABP3B1V1_9LIST</name>